<comment type="function">
    <text evidence="8">Component of the sequence-specific heterotrimeric transcription factor (NF-Y) which specifically recognizes a 5'-CCAAT-3' box motif found in the promoters of its target genes.</text>
</comment>
<keyword evidence="2 8" id="KW-0805">Transcription regulation</keyword>
<evidence type="ECO:0000256" key="3">
    <source>
        <dbReference type="ARBA" id="ARBA00023125"/>
    </source>
</evidence>
<feature type="compositionally biased region" description="Polar residues" evidence="9">
    <location>
        <begin position="334"/>
        <end position="346"/>
    </location>
</feature>
<dbReference type="PRINTS" id="PR00616">
    <property type="entry name" value="CCAATSUBUNTB"/>
</dbReference>
<name>A0AAW1XTR4_RUBAR</name>
<dbReference type="PANTHER" id="PTHR12632">
    <property type="entry name" value="TRANSCRIPTION FACTOR NF-Y ALPHA-RELATED"/>
    <property type="match status" value="1"/>
</dbReference>
<feature type="compositionally biased region" description="Polar residues" evidence="9">
    <location>
        <begin position="276"/>
        <end position="286"/>
    </location>
</feature>
<evidence type="ECO:0000313" key="11">
    <source>
        <dbReference type="Proteomes" id="UP001457282"/>
    </source>
</evidence>
<dbReference type="Proteomes" id="UP001457282">
    <property type="component" value="Unassembled WGS sequence"/>
</dbReference>
<dbReference type="PROSITE" id="PS51152">
    <property type="entry name" value="NFYA_HAP2_2"/>
    <property type="match status" value="1"/>
</dbReference>
<comment type="subunit">
    <text evidence="7">Heterotrimeric transcription factor composed of three components, NF-YA, NF-YB and NF-YC. NF-YB and NF-YC must interact and dimerize for NF-YA association and DNA binding.</text>
</comment>
<evidence type="ECO:0000256" key="2">
    <source>
        <dbReference type="ARBA" id="ARBA00023015"/>
    </source>
</evidence>
<evidence type="ECO:0000313" key="10">
    <source>
        <dbReference type="EMBL" id="KAK9939671.1"/>
    </source>
</evidence>
<evidence type="ECO:0000256" key="6">
    <source>
        <dbReference type="ARBA" id="ARBA00023242"/>
    </source>
</evidence>
<reference evidence="10 11" key="1">
    <citation type="journal article" date="2023" name="G3 (Bethesda)">
        <title>A chromosome-length genome assembly and annotation of blackberry (Rubus argutus, cv. 'Hillquist').</title>
        <authorList>
            <person name="Bruna T."/>
            <person name="Aryal R."/>
            <person name="Dudchenko O."/>
            <person name="Sargent D.J."/>
            <person name="Mead D."/>
            <person name="Buti M."/>
            <person name="Cavallini A."/>
            <person name="Hytonen T."/>
            <person name="Andres J."/>
            <person name="Pham M."/>
            <person name="Weisz D."/>
            <person name="Mascagni F."/>
            <person name="Usai G."/>
            <person name="Natali L."/>
            <person name="Bassil N."/>
            <person name="Fernandez G.E."/>
            <person name="Lomsadze A."/>
            <person name="Armour M."/>
            <person name="Olukolu B."/>
            <person name="Poorten T."/>
            <person name="Britton C."/>
            <person name="Davik J."/>
            <person name="Ashrafi H."/>
            <person name="Aiden E.L."/>
            <person name="Borodovsky M."/>
            <person name="Worthington M."/>
        </authorList>
    </citation>
    <scope>NUCLEOTIDE SEQUENCE [LARGE SCALE GENOMIC DNA]</scope>
    <source>
        <strain evidence="10">PI 553951</strain>
    </source>
</reference>
<dbReference type="SMART" id="SM00521">
    <property type="entry name" value="CBF"/>
    <property type="match status" value="1"/>
</dbReference>
<dbReference type="InterPro" id="IPR018362">
    <property type="entry name" value="CCAAT-binding_factor_CS"/>
</dbReference>
<keyword evidence="4" id="KW-0010">Activator</keyword>
<dbReference type="Gene3D" id="6.10.250.2430">
    <property type="match status" value="1"/>
</dbReference>
<dbReference type="AlphaFoldDB" id="A0AAW1XTR4"/>
<dbReference type="EMBL" id="JBEDUW010000003">
    <property type="protein sequence ID" value="KAK9939671.1"/>
    <property type="molecule type" value="Genomic_DNA"/>
</dbReference>
<dbReference type="GO" id="GO:0003677">
    <property type="term" value="F:DNA binding"/>
    <property type="evidence" value="ECO:0007669"/>
    <property type="project" value="UniProtKB-KW"/>
</dbReference>
<feature type="compositionally biased region" description="Polar residues" evidence="9">
    <location>
        <begin position="38"/>
        <end position="55"/>
    </location>
</feature>
<feature type="compositionally biased region" description="Low complexity" evidence="9">
    <location>
        <begin position="251"/>
        <end position="275"/>
    </location>
</feature>
<feature type="region of interest" description="Disordered" evidence="9">
    <location>
        <begin position="1"/>
        <end position="113"/>
    </location>
</feature>
<feature type="region of interest" description="Disordered" evidence="9">
    <location>
        <begin position="213"/>
        <end position="293"/>
    </location>
</feature>
<feature type="compositionally biased region" description="Basic and acidic residues" evidence="9">
    <location>
        <begin position="59"/>
        <end position="72"/>
    </location>
</feature>
<keyword evidence="3 8" id="KW-0238">DNA-binding</keyword>
<dbReference type="GO" id="GO:0003700">
    <property type="term" value="F:DNA-binding transcription factor activity"/>
    <property type="evidence" value="ECO:0007669"/>
    <property type="project" value="UniProtKB-UniRule"/>
</dbReference>
<comment type="similarity">
    <text evidence="8">Belongs to the NFYA/HAP2 subunit family.</text>
</comment>
<comment type="subcellular location">
    <subcellularLocation>
        <location evidence="1 8">Nucleus</location>
    </subcellularLocation>
</comment>
<keyword evidence="6 8" id="KW-0539">Nucleus</keyword>
<protein>
    <recommendedName>
        <fullName evidence="8">Nuclear transcription factor Y subunit</fullName>
    </recommendedName>
</protein>
<evidence type="ECO:0000256" key="7">
    <source>
        <dbReference type="ARBA" id="ARBA00025911"/>
    </source>
</evidence>
<gene>
    <name evidence="10" type="ORF">M0R45_016360</name>
</gene>
<feature type="compositionally biased region" description="Basic and acidic residues" evidence="9">
    <location>
        <begin position="1"/>
        <end position="21"/>
    </location>
</feature>
<dbReference type="Pfam" id="PF02045">
    <property type="entry name" value="CBFB_NFYA"/>
    <property type="match status" value="1"/>
</dbReference>
<evidence type="ECO:0000256" key="4">
    <source>
        <dbReference type="ARBA" id="ARBA00023159"/>
    </source>
</evidence>
<dbReference type="PROSITE" id="PS00686">
    <property type="entry name" value="NFYA_HAP2_1"/>
    <property type="match status" value="1"/>
</dbReference>
<evidence type="ECO:0000256" key="9">
    <source>
        <dbReference type="SAM" id="MobiDB-lite"/>
    </source>
</evidence>
<comment type="caution">
    <text evidence="10">The sequence shown here is derived from an EMBL/GenBank/DDBJ whole genome shotgun (WGS) entry which is preliminary data.</text>
</comment>
<organism evidence="10 11">
    <name type="scientific">Rubus argutus</name>
    <name type="common">Southern blackberry</name>
    <dbReference type="NCBI Taxonomy" id="59490"/>
    <lineage>
        <taxon>Eukaryota</taxon>
        <taxon>Viridiplantae</taxon>
        <taxon>Streptophyta</taxon>
        <taxon>Embryophyta</taxon>
        <taxon>Tracheophyta</taxon>
        <taxon>Spermatophyta</taxon>
        <taxon>Magnoliopsida</taxon>
        <taxon>eudicotyledons</taxon>
        <taxon>Gunneridae</taxon>
        <taxon>Pentapetalae</taxon>
        <taxon>rosids</taxon>
        <taxon>fabids</taxon>
        <taxon>Rosales</taxon>
        <taxon>Rosaceae</taxon>
        <taxon>Rosoideae</taxon>
        <taxon>Rosoideae incertae sedis</taxon>
        <taxon>Rubus</taxon>
    </lineage>
</organism>
<sequence length="354" mass="38637">MQPKSDTENRIPNRAPADHHTIPPTTVSSEPWWRTVGYNPTSPTVTGRNASNSSLLECPKSRSESSDDRSVSDDGSNEDDDDANKESQMTSPQSVENHGQKNQDVQHASSTVPTVRDDCIAQPPQLELIGHSIACASNPYQDPYYAGMIAPYGQQPLGYPPFVGMPHARMPLPIEMAQEPVYVNAKQYQGILRRRQARAKAELEKKLIKVRKPYLHESRHQHAMRRARGTGGRFAKKTNGDTSKKTGQGKGSSSGLAHSSQSASSSGSEPLPSDSAETWNSPTSQQEARRPQVHDAYATNNYVNGGGCYQTHGGLQASLYHTYSGQRGDEGDCTGQQRGSISSNQGSHRRLAIQ</sequence>
<keyword evidence="11" id="KW-1185">Reference proteome</keyword>
<dbReference type="InterPro" id="IPR001289">
    <property type="entry name" value="NFYA"/>
</dbReference>
<accession>A0AAW1XTR4</accession>
<proteinExistence type="inferred from homology"/>
<dbReference type="GO" id="GO:0016602">
    <property type="term" value="C:CCAAT-binding factor complex"/>
    <property type="evidence" value="ECO:0007669"/>
    <property type="project" value="InterPro"/>
</dbReference>
<feature type="region of interest" description="Disordered" evidence="9">
    <location>
        <begin position="326"/>
        <end position="354"/>
    </location>
</feature>
<evidence type="ECO:0000256" key="8">
    <source>
        <dbReference type="RuleBase" id="RU367155"/>
    </source>
</evidence>
<evidence type="ECO:0000256" key="1">
    <source>
        <dbReference type="ARBA" id="ARBA00004123"/>
    </source>
</evidence>
<keyword evidence="5 8" id="KW-0804">Transcription</keyword>
<feature type="compositionally biased region" description="Polar residues" evidence="9">
    <location>
        <begin position="86"/>
        <end position="113"/>
    </location>
</feature>
<evidence type="ECO:0000256" key="5">
    <source>
        <dbReference type="ARBA" id="ARBA00023163"/>
    </source>
</evidence>